<dbReference type="Pfam" id="PF09594">
    <property type="entry name" value="GT87"/>
    <property type="match status" value="1"/>
</dbReference>
<feature type="transmembrane region" description="Helical" evidence="8">
    <location>
        <begin position="356"/>
        <end position="379"/>
    </location>
</feature>
<dbReference type="EMBL" id="JACHVZ010000031">
    <property type="protein sequence ID" value="MBB2932737.1"/>
    <property type="molecule type" value="Genomic_DNA"/>
</dbReference>
<name>A0ABR6FZ68_9BURK</name>
<comment type="caution">
    <text evidence="9">The sequence shown here is derived from an EMBL/GenBank/DDBJ whole genome shotgun (WGS) entry which is preliminary data.</text>
</comment>
<feature type="transmembrane region" description="Helical" evidence="8">
    <location>
        <begin position="170"/>
        <end position="199"/>
    </location>
</feature>
<reference evidence="9 10" key="1">
    <citation type="submission" date="2020-08" db="EMBL/GenBank/DDBJ databases">
        <title>Genomic Encyclopedia of Type Strains, Phase IV (KMG-V): Genome sequencing to study the core and pangenomes of soil and plant-associated prokaryotes.</title>
        <authorList>
            <person name="Whitman W."/>
        </authorList>
    </citation>
    <scope>NUCLEOTIDE SEQUENCE [LARGE SCALE GENOMIC DNA]</scope>
    <source>
        <strain evidence="9 10">SRMrh-85</strain>
    </source>
</reference>
<evidence type="ECO:0000256" key="5">
    <source>
        <dbReference type="ARBA" id="ARBA00022989"/>
    </source>
</evidence>
<dbReference type="InterPro" id="IPR018584">
    <property type="entry name" value="GT87"/>
</dbReference>
<evidence type="ECO:0000256" key="8">
    <source>
        <dbReference type="SAM" id="Phobius"/>
    </source>
</evidence>
<keyword evidence="10" id="KW-1185">Reference proteome</keyword>
<keyword evidence="2" id="KW-1003">Cell membrane</keyword>
<dbReference type="RefSeq" id="WP_110388436.1">
    <property type="nucleotide sequence ID" value="NZ_JACHVZ010000031.1"/>
</dbReference>
<feature type="transmembrane region" description="Helical" evidence="8">
    <location>
        <begin position="287"/>
        <end position="306"/>
    </location>
</feature>
<sequence length="436" mass="48292">MDTLMAKSERRSSSFFTSECLAYFCAATLFLQLVILIMWGAACWFMHIRYVLPLGIDFRAFWGASSVSLHHGALAAFDPRLLLAAERLAFSTSSLDLDVALWVYPPPFQLVIYPLALATYPVAYALFSCLSLLSCLLACRPVMKAKPLPWIAVIAFPGIWVAIFQGQNSLITLALAAGAVGLLGTRPIVAGMCAGLLVIKPQLAPVFPIMFLCGRHFRAFTAAVLTVLVVCGASTLILGLPLWVEFFRILAQFNSTMLTHGGDRMWGAMPTIFAVTRRAGANVQTAYLVHYAIALFGLLLSMRLWIKYPHHGMSASAAIIVALMLSPYLLYYDLAWLLLPILFLCDDFQRRPEQVIPGYILVALTWIIPIPSLLSVFWFHSEQWATFLLPTLLVVTWHRSRAFGPKPPMCRNMVRLARDCPENLGSHAGNPGRRAA</sequence>
<keyword evidence="4 8" id="KW-0812">Transmembrane</keyword>
<feature type="transmembrane region" description="Helical" evidence="8">
    <location>
        <begin position="318"/>
        <end position="344"/>
    </location>
</feature>
<organism evidence="9 10">
    <name type="scientific">Paraburkholderia silvatlantica</name>
    <dbReference type="NCBI Taxonomy" id="321895"/>
    <lineage>
        <taxon>Bacteria</taxon>
        <taxon>Pseudomonadati</taxon>
        <taxon>Pseudomonadota</taxon>
        <taxon>Betaproteobacteria</taxon>
        <taxon>Burkholderiales</taxon>
        <taxon>Burkholderiaceae</taxon>
        <taxon>Paraburkholderia</taxon>
    </lineage>
</organism>
<evidence type="ECO:0000256" key="7">
    <source>
        <dbReference type="ARBA" id="ARBA00024033"/>
    </source>
</evidence>
<proteinExistence type="inferred from homology"/>
<gene>
    <name evidence="9" type="ORF">FHX59_007225</name>
</gene>
<feature type="transmembrane region" description="Helical" evidence="8">
    <location>
        <begin position="21"/>
        <end position="47"/>
    </location>
</feature>
<feature type="transmembrane region" description="Helical" evidence="8">
    <location>
        <begin position="111"/>
        <end position="136"/>
    </location>
</feature>
<feature type="transmembrane region" description="Helical" evidence="8">
    <location>
        <begin position="220"/>
        <end position="244"/>
    </location>
</feature>
<evidence type="ECO:0000256" key="6">
    <source>
        <dbReference type="ARBA" id="ARBA00023136"/>
    </source>
</evidence>
<evidence type="ECO:0000313" key="9">
    <source>
        <dbReference type="EMBL" id="MBB2932737.1"/>
    </source>
</evidence>
<evidence type="ECO:0000256" key="4">
    <source>
        <dbReference type="ARBA" id="ARBA00022692"/>
    </source>
</evidence>
<keyword evidence="3" id="KW-0808">Transferase</keyword>
<dbReference type="Proteomes" id="UP000533533">
    <property type="component" value="Unassembled WGS sequence"/>
</dbReference>
<comment type="subcellular location">
    <subcellularLocation>
        <location evidence="1">Cell membrane</location>
        <topology evidence="1">Multi-pass membrane protein</topology>
    </subcellularLocation>
</comment>
<evidence type="ECO:0000256" key="1">
    <source>
        <dbReference type="ARBA" id="ARBA00004651"/>
    </source>
</evidence>
<evidence type="ECO:0000313" key="10">
    <source>
        <dbReference type="Proteomes" id="UP000533533"/>
    </source>
</evidence>
<keyword evidence="5 8" id="KW-1133">Transmembrane helix</keyword>
<protein>
    <recommendedName>
        <fullName evidence="11">DUF2029 domain-containing protein</fullName>
    </recommendedName>
</protein>
<evidence type="ECO:0008006" key="11">
    <source>
        <dbReference type="Google" id="ProtNLM"/>
    </source>
</evidence>
<evidence type="ECO:0000256" key="2">
    <source>
        <dbReference type="ARBA" id="ARBA00022475"/>
    </source>
</evidence>
<accession>A0ABR6FZ68</accession>
<keyword evidence="6 8" id="KW-0472">Membrane</keyword>
<feature type="transmembrane region" description="Helical" evidence="8">
    <location>
        <begin position="148"/>
        <end position="164"/>
    </location>
</feature>
<evidence type="ECO:0000256" key="3">
    <source>
        <dbReference type="ARBA" id="ARBA00022679"/>
    </source>
</evidence>
<comment type="similarity">
    <text evidence="7">Belongs to the glycosyltransferase 87 family.</text>
</comment>